<dbReference type="InterPro" id="IPR013324">
    <property type="entry name" value="RNA_pol_sigma_r3/r4-like"/>
</dbReference>
<dbReference type="Gene3D" id="1.10.10.10">
    <property type="entry name" value="Winged helix-like DNA-binding domain superfamily/Winged helix DNA-binding domain"/>
    <property type="match status" value="1"/>
</dbReference>
<reference evidence="2" key="1">
    <citation type="journal article" date="2015" name="Nature">
        <title>Complex archaea that bridge the gap between prokaryotes and eukaryotes.</title>
        <authorList>
            <person name="Spang A."/>
            <person name="Saw J.H."/>
            <person name="Jorgensen S.L."/>
            <person name="Zaremba-Niedzwiedzka K."/>
            <person name="Martijn J."/>
            <person name="Lind A.E."/>
            <person name="van Eijk R."/>
            <person name="Schleper C."/>
            <person name="Guy L."/>
            <person name="Ettema T.J."/>
        </authorList>
    </citation>
    <scope>NUCLEOTIDE SEQUENCE</scope>
</reference>
<dbReference type="EMBL" id="LAZR01018216">
    <property type="protein sequence ID" value="KKL97231.1"/>
    <property type="molecule type" value="Genomic_DNA"/>
</dbReference>
<evidence type="ECO:0000259" key="1">
    <source>
        <dbReference type="Pfam" id="PF08281"/>
    </source>
</evidence>
<dbReference type="GO" id="GO:0006352">
    <property type="term" value="P:DNA-templated transcription initiation"/>
    <property type="evidence" value="ECO:0007669"/>
    <property type="project" value="InterPro"/>
</dbReference>
<evidence type="ECO:0000313" key="2">
    <source>
        <dbReference type="EMBL" id="KKL97231.1"/>
    </source>
</evidence>
<dbReference type="AlphaFoldDB" id="A0A0F9H2K6"/>
<accession>A0A0F9H2K6</accession>
<feature type="domain" description="RNA polymerase sigma factor 70 region 4 type 2" evidence="1">
    <location>
        <begin position="16"/>
        <end position="55"/>
    </location>
</feature>
<dbReference type="InterPro" id="IPR036388">
    <property type="entry name" value="WH-like_DNA-bd_sf"/>
</dbReference>
<organism evidence="2">
    <name type="scientific">marine sediment metagenome</name>
    <dbReference type="NCBI Taxonomy" id="412755"/>
    <lineage>
        <taxon>unclassified sequences</taxon>
        <taxon>metagenomes</taxon>
        <taxon>ecological metagenomes</taxon>
    </lineage>
</organism>
<gene>
    <name evidence="2" type="ORF">LCGC14_1836520</name>
</gene>
<sequence length="86" mass="9891">MWLSENQWEDLAKVIPNRQLLAFRLVFSEGLSYEQAAQKMGISEQAISGLIKRMRLKYPDCIPNTKTPKTLRFDPDMDGGEIEGKF</sequence>
<dbReference type="SUPFAM" id="SSF88659">
    <property type="entry name" value="Sigma3 and sigma4 domains of RNA polymerase sigma factors"/>
    <property type="match status" value="1"/>
</dbReference>
<dbReference type="GO" id="GO:0016987">
    <property type="term" value="F:sigma factor activity"/>
    <property type="evidence" value="ECO:0007669"/>
    <property type="project" value="InterPro"/>
</dbReference>
<dbReference type="InterPro" id="IPR013249">
    <property type="entry name" value="RNA_pol_sigma70_r4_t2"/>
</dbReference>
<dbReference type="GO" id="GO:0003677">
    <property type="term" value="F:DNA binding"/>
    <property type="evidence" value="ECO:0007669"/>
    <property type="project" value="InterPro"/>
</dbReference>
<comment type="caution">
    <text evidence="2">The sequence shown here is derived from an EMBL/GenBank/DDBJ whole genome shotgun (WGS) entry which is preliminary data.</text>
</comment>
<name>A0A0F9H2K6_9ZZZZ</name>
<dbReference type="Pfam" id="PF08281">
    <property type="entry name" value="Sigma70_r4_2"/>
    <property type="match status" value="1"/>
</dbReference>
<proteinExistence type="predicted"/>
<protein>
    <recommendedName>
        <fullName evidence="1">RNA polymerase sigma factor 70 region 4 type 2 domain-containing protein</fullName>
    </recommendedName>
</protein>